<reference evidence="2" key="1">
    <citation type="journal article" date="2020" name="bioRxiv">
        <title>A rank-normalized archaeal taxonomy based on genome phylogeny resolves widespread incomplete and uneven classifications.</title>
        <authorList>
            <person name="Rinke C."/>
            <person name="Chuvochina M."/>
            <person name="Mussig A.J."/>
            <person name="Chaumeil P.-A."/>
            <person name="Waite D.W."/>
            <person name="Whitman W.B."/>
            <person name="Parks D.H."/>
            <person name="Hugenholtz P."/>
        </authorList>
    </citation>
    <scope>NUCLEOTIDE SEQUENCE</scope>
    <source>
        <strain evidence="2">UBA10219</strain>
    </source>
</reference>
<name>A0A7J4JE41_9ARCH</name>
<gene>
    <name evidence="2" type="ORF">HA252_01360</name>
    <name evidence="3" type="ORF">J4203_04275</name>
</gene>
<dbReference type="EMBL" id="DUGH01000032">
    <property type="protein sequence ID" value="HIH16032.1"/>
    <property type="molecule type" value="Genomic_DNA"/>
</dbReference>
<dbReference type="Pfam" id="PF03685">
    <property type="entry name" value="UPF0147"/>
    <property type="match status" value="1"/>
</dbReference>
<organism evidence="2 4">
    <name type="scientific">Candidatus Iainarchaeum sp</name>
    <dbReference type="NCBI Taxonomy" id="3101447"/>
    <lineage>
        <taxon>Archaea</taxon>
        <taxon>Candidatus Iainarchaeota</taxon>
        <taxon>Candidatus Iainarchaeia</taxon>
        <taxon>Candidatus Iainarchaeales</taxon>
        <taxon>Candidatus Iainarchaeaceae</taxon>
        <taxon>Candidatus Iainarchaeum</taxon>
    </lineage>
</organism>
<dbReference type="Gene3D" id="1.20.1440.50">
    <property type="entry name" value="Ta0600-like"/>
    <property type="match status" value="1"/>
</dbReference>
<dbReference type="Proteomes" id="UP000564964">
    <property type="component" value="Unassembled WGS sequence"/>
</dbReference>
<evidence type="ECO:0000313" key="4">
    <source>
        <dbReference type="Proteomes" id="UP000564964"/>
    </source>
</evidence>
<dbReference type="Proteomes" id="UP000678237">
    <property type="component" value="Unassembled WGS sequence"/>
</dbReference>
<evidence type="ECO:0000313" key="3">
    <source>
        <dbReference type="EMBL" id="MBS3063064.1"/>
    </source>
</evidence>
<accession>A0A7J4JE41</accession>
<comment type="caution">
    <text evidence="2">The sequence shown here is derived from an EMBL/GenBank/DDBJ whole genome shotgun (WGS) entry which is preliminary data.</text>
</comment>
<dbReference type="NCBIfam" id="NF003319">
    <property type="entry name" value="PRK04330.1"/>
    <property type="match status" value="1"/>
</dbReference>
<dbReference type="AlphaFoldDB" id="A0A7J4JE41"/>
<dbReference type="SUPFAM" id="SSF158436">
    <property type="entry name" value="Ta0600-like"/>
    <property type="match status" value="1"/>
</dbReference>
<protein>
    <submittedName>
        <fullName evidence="3">UPF0147 family protein</fullName>
    </submittedName>
</protein>
<evidence type="ECO:0000313" key="2">
    <source>
        <dbReference type="EMBL" id="HIH16032.1"/>
    </source>
</evidence>
<dbReference type="EMBL" id="JAGVWE010000004">
    <property type="protein sequence ID" value="MBS3063064.1"/>
    <property type="molecule type" value="Genomic_DNA"/>
</dbReference>
<reference evidence="3" key="2">
    <citation type="submission" date="2021-03" db="EMBL/GenBank/DDBJ databases">
        <authorList>
            <person name="Jaffe A."/>
        </authorList>
    </citation>
    <scope>NUCLEOTIDE SEQUENCE</scope>
    <source>
        <strain evidence="3">RIFCSPLOWO2_01_FULL_58_19</strain>
    </source>
</reference>
<reference evidence="3" key="3">
    <citation type="submission" date="2021-05" db="EMBL/GenBank/DDBJ databases">
        <title>Protein family content uncovers lineage relationships and bacterial pathway maintenance mechanisms in DPANN archaea.</title>
        <authorList>
            <person name="Castelle C.J."/>
            <person name="Meheust R."/>
            <person name="Jaffe A.L."/>
            <person name="Seitz K."/>
            <person name="Gong X."/>
            <person name="Baker B.J."/>
            <person name="Banfield J.F."/>
        </authorList>
    </citation>
    <scope>NUCLEOTIDE SEQUENCE</scope>
    <source>
        <strain evidence="3">RIFCSPLOWO2_01_FULL_58_19</strain>
    </source>
</reference>
<evidence type="ECO:0000256" key="1">
    <source>
        <dbReference type="ARBA" id="ARBA00005958"/>
    </source>
</evidence>
<proteinExistence type="inferred from homology"/>
<comment type="similarity">
    <text evidence="1">Belongs to the UPF0147 family.</text>
</comment>
<sequence>MKPGGMNMNVDTKNVTDLMASVANDSTVPRNIRLALDEARKKLQEKDLDVGITGAIYLLDDISNDINMPSHTRTEIWQIISELESIREKIKK</sequence>
<dbReference type="InterPro" id="IPR005354">
    <property type="entry name" value="UPF0147"/>
</dbReference>
<dbReference type="InterPro" id="IPR023130">
    <property type="entry name" value="Ta0600-like_sf"/>
</dbReference>